<dbReference type="PANTHER" id="PTHR12411">
    <property type="entry name" value="CYSTEINE PROTEASE FAMILY C1-RELATED"/>
    <property type="match status" value="1"/>
</dbReference>
<keyword evidence="4" id="KW-1185">Reference proteome</keyword>
<dbReference type="GO" id="GO:0008234">
    <property type="term" value="F:cysteine-type peptidase activity"/>
    <property type="evidence" value="ECO:0007669"/>
    <property type="project" value="InterPro"/>
</dbReference>
<dbReference type="SMART" id="SM00645">
    <property type="entry name" value="Pept_C1"/>
    <property type="match status" value="1"/>
</dbReference>
<evidence type="ECO:0000313" key="4">
    <source>
        <dbReference type="Proteomes" id="UP000325440"/>
    </source>
</evidence>
<evidence type="ECO:0000313" key="3">
    <source>
        <dbReference type="EMBL" id="VVC27249.1"/>
    </source>
</evidence>
<proteinExistence type="inferred from homology"/>
<dbReference type="SUPFAM" id="SSF54001">
    <property type="entry name" value="Cysteine proteinases"/>
    <property type="match status" value="1"/>
</dbReference>
<dbReference type="Proteomes" id="UP000325440">
    <property type="component" value="Unassembled WGS sequence"/>
</dbReference>
<organism evidence="3 4">
    <name type="scientific">Cinara cedri</name>
    <dbReference type="NCBI Taxonomy" id="506608"/>
    <lineage>
        <taxon>Eukaryota</taxon>
        <taxon>Metazoa</taxon>
        <taxon>Ecdysozoa</taxon>
        <taxon>Arthropoda</taxon>
        <taxon>Hexapoda</taxon>
        <taxon>Insecta</taxon>
        <taxon>Pterygota</taxon>
        <taxon>Neoptera</taxon>
        <taxon>Paraneoptera</taxon>
        <taxon>Hemiptera</taxon>
        <taxon>Sternorrhyncha</taxon>
        <taxon>Aphidomorpha</taxon>
        <taxon>Aphidoidea</taxon>
        <taxon>Aphididae</taxon>
        <taxon>Lachninae</taxon>
        <taxon>Cinara</taxon>
    </lineage>
</organism>
<dbReference type="OrthoDB" id="498368at2759"/>
<dbReference type="InterPro" id="IPR000668">
    <property type="entry name" value="Peptidase_C1A_C"/>
</dbReference>
<accession>A0A5E4M782</accession>
<dbReference type="InterPro" id="IPR038765">
    <property type="entry name" value="Papain-like_cys_pep_sf"/>
</dbReference>
<gene>
    <name evidence="3" type="ORF">CINCED_3A004852</name>
</gene>
<reference evidence="3 4" key="1">
    <citation type="submission" date="2019-08" db="EMBL/GenBank/DDBJ databases">
        <authorList>
            <person name="Alioto T."/>
            <person name="Alioto T."/>
            <person name="Gomez Garrido J."/>
        </authorList>
    </citation>
    <scope>NUCLEOTIDE SEQUENCE [LARGE SCALE GENOMIC DNA]</scope>
</reference>
<dbReference type="AlphaFoldDB" id="A0A5E4M782"/>
<dbReference type="EMBL" id="CABPRJ010000077">
    <property type="protein sequence ID" value="VVC27249.1"/>
    <property type="molecule type" value="Genomic_DNA"/>
</dbReference>
<sequence length="134" mass="14376">MSFSNQSCAGGTMDNAFLKHVKYNGGIDTENYYSYTGEDPGAYDAGFVDVASGDENALADVLATVEPVSAAYCTSQLRCTMVVGHNTTKSRDDYWIVKNSWGKKWGDGGCILMARNMGNNCGIATSASYPLVEI</sequence>
<evidence type="ECO:0000256" key="1">
    <source>
        <dbReference type="ARBA" id="ARBA00008455"/>
    </source>
</evidence>
<dbReference type="Pfam" id="PF00112">
    <property type="entry name" value="Peptidase_C1"/>
    <property type="match status" value="2"/>
</dbReference>
<protein>
    <submittedName>
        <fullName evidence="3">Peptidase C1A, papain C-terminal</fullName>
    </submittedName>
</protein>
<feature type="domain" description="Peptidase C1A papain C-terminal" evidence="2">
    <location>
        <begin position="1"/>
        <end position="131"/>
    </location>
</feature>
<evidence type="ECO:0000259" key="2">
    <source>
        <dbReference type="SMART" id="SM00645"/>
    </source>
</evidence>
<comment type="similarity">
    <text evidence="1">Belongs to the peptidase C1 family.</text>
</comment>
<name>A0A5E4M782_9HEMI</name>
<dbReference type="GO" id="GO:0006508">
    <property type="term" value="P:proteolysis"/>
    <property type="evidence" value="ECO:0007669"/>
    <property type="project" value="InterPro"/>
</dbReference>
<dbReference type="Gene3D" id="3.90.70.10">
    <property type="entry name" value="Cysteine proteinases"/>
    <property type="match status" value="1"/>
</dbReference>
<dbReference type="InterPro" id="IPR013128">
    <property type="entry name" value="Peptidase_C1A"/>
</dbReference>